<evidence type="ECO:0000313" key="3">
    <source>
        <dbReference type="Proteomes" id="UP001309876"/>
    </source>
</evidence>
<feature type="transmembrane region" description="Helical" evidence="1">
    <location>
        <begin position="772"/>
        <end position="793"/>
    </location>
</feature>
<evidence type="ECO:0000256" key="1">
    <source>
        <dbReference type="SAM" id="Phobius"/>
    </source>
</evidence>
<feature type="transmembrane region" description="Helical" evidence="1">
    <location>
        <begin position="662"/>
        <end position="684"/>
    </location>
</feature>
<feature type="transmembrane region" description="Helical" evidence="1">
    <location>
        <begin position="84"/>
        <end position="104"/>
    </location>
</feature>
<keyword evidence="1" id="KW-0812">Transmembrane</keyword>
<reference evidence="2 3" key="1">
    <citation type="submission" date="2023-08" db="EMBL/GenBank/DDBJ databases">
        <title>Black Yeasts Isolated from many extreme environments.</title>
        <authorList>
            <person name="Coleine C."/>
            <person name="Stajich J.E."/>
            <person name="Selbmann L."/>
        </authorList>
    </citation>
    <scope>NUCLEOTIDE SEQUENCE [LARGE SCALE GENOMIC DNA]</scope>
    <source>
        <strain evidence="2 3">CCFEE 5910</strain>
    </source>
</reference>
<protein>
    <submittedName>
        <fullName evidence="2">Uncharacterized protein</fullName>
    </submittedName>
</protein>
<feature type="transmembrane region" description="Helical" evidence="1">
    <location>
        <begin position="190"/>
        <end position="214"/>
    </location>
</feature>
<dbReference type="Proteomes" id="UP001309876">
    <property type="component" value="Unassembled WGS sequence"/>
</dbReference>
<dbReference type="PANTHER" id="PTHR37544:SF1">
    <property type="entry name" value="PHOSPHORIBOSYLAMINOIMIDAZOLE-SUCCINOCARBOXAMIDE SYNTHASE"/>
    <property type="match status" value="1"/>
</dbReference>
<accession>A0AAN7SVI0</accession>
<name>A0AAN7SVI0_9EURO</name>
<sequence length="1306" mass="145484">MAYERVPSTWPRDRASLGNPDYELDDIADWNEATRLRNHNSLQSITSYNPSDHVPLISEAKKPSVSQTEVVHHRQWRPLSLRRWYLLLLCLILSALWVSLFLVWRLSRQEHGFKLTITSNHLSWKYGPTGILVIVVSLWRQVDYHCKSLQPWQNLTKGVVEAKQSLLLDYLWPLQLDSFQMAVRNKHWRVVMSTAGFMILKIVTLISTALIVAVDTLLPMEVTVRFDNTLSTTAAGNITLDPLDAYLGVLGGSIKPAEGLQNGMVFRTFDLVDNTTSLDSITSAVDVFVPRIDCEPADVKLLAYNQTSEDLADGAYYFNISMSTSTCPAIVNSSSAPYYFSKYIQIKDCKDTVCQGLFLSQTKLDCADTTYYNSSKNNTDVRYVASALNLTVTRSSISSLTLADYKPNIAGSAAVFCRIDHSLESWNVTRDLRSGDLSLAVLQGPRSERRLDDLNSQNLTETLSYMSTTDWTNPPSPGLVSGIRRTINNNVTFDYSQFFEKKNLLNATNITLAGVAAQYVQQIYMLPEGSRGQATAARWENRLHVQEAPLWGMIVGLIMVSLFSVVLAIYDFPTALPQRPSSRVTMAAVLASSPKITSLLANTGQLSKAELKQGLSTASFRAITSQDAFTVDTSMSEFTARTKSTALPGHGDAWMPFAARKVAILLTMCMPIAAIIGLEAIYQISVRDDGLATVSISSASMKYVIPFVAPIVMTLIATMFNLLDFVIAVIAPFQALKRATKSASRLLFTDLLGHSPPIALHQSLRRRHYGSALSNIASLIGATLTIIASGLLVTESVIWTTDIAAERNSLWDWDWKNSTYTDRQAGESYERMRLNTSGPSRYVWGDYVFPDIQQPMVIDRSLNKSVGAINDTTMEYTLTFPTLRPHLECHIVPDRYTTYVWNDTLNTMNVSTSAPLKDGCRGGQGGDLDTITWASEYSIYSSTNRSYKSGYMYDLHLGPWNASKAMYLNYGEGDGTLDQPDNPAGCPSIGIHFGLVTILPNETNVITTLLCDQQVEEVQITYGMNTPSKVHNETAKFLTNGTAGADSFGFRMQRHLSLLYSGLGNQTAFDLVGDHFFSVLNGSYRTVDELTGPQNVTKLIDAVQILYRRYMTNAIDRNFRKPKDQLSVGAQQANQSSTIRGTARVELLRLRVDDSSKIILQALLAYMTVLGTMAYYLVEIRGVLPRNPCSIASTMSFFAGSSMCDRKFMPLGAEWMAEEELRPLFDQHTFSLGWWACGQPGQGDADLAEEYQSQVKYGMRFGVDRGRAILLGFSQREKWYQRGWKRLLGRRDNVSRSSYVPVTNST</sequence>
<proteinExistence type="predicted"/>
<dbReference type="InterPro" id="IPR021840">
    <property type="entry name" value="DUF3433"/>
</dbReference>
<feature type="transmembrane region" description="Helical" evidence="1">
    <location>
        <begin position="704"/>
        <end position="731"/>
    </location>
</feature>
<feature type="transmembrane region" description="Helical" evidence="1">
    <location>
        <begin position="550"/>
        <end position="570"/>
    </location>
</feature>
<feature type="transmembrane region" description="Helical" evidence="1">
    <location>
        <begin position="124"/>
        <end position="142"/>
    </location>
</feature>
<evidence type="ECO:0000313" key="2">
    <source>
        <dbReference type="EMBL" id="KAK5082723.1"/>
    </source>
</evidence>
<keyword evidence="1" id="KW-0472">Membrane</keyword>
<dbReference type="Pfam" id="PF11915">
    <property type="entry name" value="DUF3433"/>
    <property type="match status" value="2"/>
</dbReference>
<dbReference type="EMBL" id="JAVRRJ010000007">
    <property type="protein sequence ID" value="KAK5082723.1"/>
    <property type="molecule type" value="Genomic_DNA"/>
</dbReference>
<comment type="caution">
    <text evidence="2">The sequence shown here is derived from an EMBL/GenBank/DDBJ whole genome shotgun (WGS) entry which is preliminary data.</text>
</comment>
<dbReference type="PANTHER" id="PTHR37544">
    <property type="entry name" value="SPRAY-RELATED"/>
    <property type="match status" value="1"/>
</dbReference>
<organism evidence="2 3">
    <name type="scientific">Lithohypha guttulata</name>
    <dbReference type="NCBI Taxonomy" id="1690604"/>
    <lineage>
        <taxon>Eukaryota</taxon>
        <taxon>Fungi</taxon>
        <taxon>Dikarya</taxon>
        <taxon>Ascomycota</taxon>
        <taxon>Pezizomycotina</taxon>
        <taxon>Eurotiomycetes</taxon>
        <taxon>Chaetothyriomycetidae</taxon>
        <taxon>Chaetothyriales</taxon>
        <taxon>Trichomeriaceae</taxon>
        <taxon>Lithohypha</taxon>
    </lineage>
</organism>
<keyword evidence="1" id="KW-1133">Transmembrane helix</keyword>
<gene>
    <name evidence="2" type="ORF">LTR05_006603</name>
</gene>
<keyword evidence="3" id="KW-1185">Reference proteome</keyword>